<dbReference type="EMBL" id="CP071793">
    <property type="protein sequence ID" value="QTD51750.1"/>
    <property type="molecule type" value="Genomic_DNA"/>
</dbReference>
<keyword evidence="11" id="KW-1185">Reference proteome</keyword>
<dbReference type="SMART" id="SM00448">
    <property type="entry name" value="REC"/>
    <property type="match status" value="1"/>
</dbReference>
<evidence type="ECO:0000256" key="2">
    <source>
        <dbReference type="ARBA" id="ARBA00023012"/>
    </source>
</evidence>
<dbReference type="RefSeq" id="WP_237381872.1">
    <property type="nucleotide sequence ID" value="NZ_CP071793.1"/>
</dbReference>
<keyword evidence="1 6" id="KW-0597">Phosphoprotein</keyword>
<dbReference type="PROSITE" id="PS50110">
    <property type="entry name" value="RESPONSE_REGULATORY"/>
    <property type="match status" value="1"/>
</dbReference>
<dbReference type="InterPro" id="IPR001867">
    <property type="entry name" value="OmpR/PhoB-type_DNA-bd"/>
</dbReference>
<evidence type="ECO:0000256" key="7">
    <source>
        <dbReference type="PROSITE-ProRule" id="PRU01091"/>
    </source>
</evidence>
<evidence type="ECO:0000256" key="1">
    <source>
        <dbReference type="ARBA" id="ARBA00022553"/>
    </source>
</evidence>
<dbReference type="CDD" id="cd17624">
    <property type="entry name" value="REC_OmpR_PmrA-like"/>
    <property type="match status" value="1"/>
</dbReference>
<organism evidence="10 11">
    <name type="scientific">Sulfidibacter corallicola</name>
    <dbReference type="NCBI Taxonomy" id="2818388"/>
    <lineage>
        <taxon>Bacteria</taxon>
        <taxon>Pseudomonadati</taxon>
        <taxon>Acidobacteriota</taxon>
        <taxon>Holophagae</taxon>
        <taxon>Acanthopleuribacterales</taxon>
        <taxon>Acanthopleuribacteraceae</taxon>
        <taxon>Sulfidibacter</taxon>
    </lineage>
</organism>
<evidence type="ECO:0000256" key="6">
    <source>
        <dbReference type="PROSITE-ProRule" id="PRU00169"/>
    </source>
</evidence>
<dbReference type="GO" id="GO:0000976">
    <property type="term" value="F:transcription cis-regulatory region binding"/>
    <property type="evidence" value="ECO:0007669"/>
    <property type="project" value="TreeGrafter"/>
</dbReference>
<dbReference type="AlphaFoldDB" id="A0A8A4TQB8"/>
<dbReference type="Gene3D" id="1.10.10.10">
    <property type="entry name" value="Winged helix-like DNA-binding domain superfamily/Winged helix DNA-binding domain"/>
    <property type="match status" value="1"/>
</dbReference>
<dbReference type="GO" id="GO:0006355">
    <property type="term" value="P:regulation of DNA-templated transcription"/>
    <property type="evidence" value="ECO:0007669"/>
    <property type="project" value="InterPro"/>
</dbReference>
<dbReference type="GO" id="GO:0005829">
    <property type="term" value="C:cytosol"/>
    <property type="evidence" value="ECO:0007669"/>
    <property type="project" value="TreeGrafter"/>
</dbReference>
<reference evidence="10" key="1">
    <citation type="submission" date="2021-03" db="EMBL/GenBank/DDBJ databases">
        <title>Acanthopleuribacteraceae sp. M133.</title>
        <authorList>
            <person name="Wang G."/>
        </authorList>
    </citation>
    <scope>NUCLEOTIDE SEQUENCE</scope>
    <source>
        <strain evidence="10">M133</strain>
    </source>
</reference>
<evidence type="ECO:0000256" key="5">
    <source>
        <dbReference type="ARBA" id="ARBA00023163"/>
    </source>
</evidence>
<evidence type="ECO:0000313" key="11">
    <source>
        <dbReference type="Proteomes" id="UP000663929"/>
    </source>
</evidence>
<dbReference type="GO" id="GO:0000156">
    <property type="term" value="F:phosphorelay response regulator activity"/>
    <property type="evidence" value="ECO:0007669"/>
    <property type="project" value="TreeGrafter"/>
</dbReference>
<dbReference type="Gene3D" id="3.40.50.2300">
    <property type="match status" value="1"/>
</dbReference>
<feature type="DNA-binding region" description="OmpR/PhoB-type" evidence="7">
    <location>
        <begin position="124"/>
        <end position="222"/>
    </location>
</feature>
<dbReference type="InterPro" id="IPR036388">
    <property type="entry name" value="WH-like_DNA-bd_sf"/>
</dbReference>
<protein>
    <submittedName>
        <fullName evidence="10">Response regulator transcription factor</fullName>
    </submittedName>
</protein>
<feature type="domain" description="Response regulatory" evidence="8">
    <location>
        <begin position="2"/>
        <end position="116"/>
    </location>
</feature>
<gene>
    <name evidence="10" type="ORF">J3U87_04710</name>
</gene>
<dbReference type="SMART" id="SM00862">
    <property type="entry name" value="Trans_reg_C"/>
    <property type="match status" value="1"/>
</dbReference>
<dbReference type="FunFam" id="3.40.50.2300:FF:000002">
    <property type="entry name" value="DNA-binding response regulator PhoP"/>
    <property type="match status" value="1"/>
</dbReference>
<name>A0A8A4TQB8_SULCO</name>
<evidence type="ECO:0000313" key="10">
    <source>
        <dbReference type="EMBL" id="QTD51750.1"/>
    </source>
</evidence>
<dbReference type="PANTHER" id="PTHR48111:SF1">
    <property type="entry name" value="TWO-COMPONENT RESPONSE REGULATOR ORR33"/>
    <property type="match status" value="1"/>
</dbReference>
<feature type="modified residue" description="4-aspartylphosphate" evidence="6">
    <location>
        <position position="51"/>
    </location>
</feature>
<feature type="domain" description="OmpR/PhoB-type" evidence="9">
    <location>
        <begin position="124"/>
        <end position="222"/>
    </location>
</feature>
<dbReference type="SUPFAM" id="SSF52172">
    <property type="entry name" value="CheY-like"/>
    <property type="match status" value="1"/>
</dbReference>
<dbReference type="Pfam" id="PF00072">
    <property type="entry name" value="Response_reg"/>
    <property type="match status" value="1"/>
</dbReference>
<keyword evidence="3" id="KW-0805">Transcription regulation</keyword>
<dbReference type="PANTHER" id="PTHR48111">
    <property type="entry name" value="REGULATOR OF RPOS"/>
    <property type="match status" value="1"/>
</dbReference>
<evidence type="ECO:0000259" key="8">
    <source>
        <dbReference type="PROSITE" id="PS50110"/>
    </source>
</evidence>
<dbReference type="FunFam" id="1.10.10.10:FF:000005">
    <property type="entry name" value="Two-component system response regulator"/>
    <property type="match status" value="1"/>
</dbReference>
<dbReference type="InterPro" id="IPR011006">
    <property type="entry name" value="CheY-like_superfamily"/>
</dbReference>
<dbReference type="Pfam" id="PF00486">
    <property type="entry name" value="Trans_reg_C"/>
    <property type="match status" value="1"/>
</dbReference>
<evidence type="ECO:0000256" key="4">
    <source>
        <dbReference type="ARBA" id="ARBA00023125"/>
    </source>
</evidence>
<keyword evidence="4 7" id="KW-0238">DNA-binding</keyword>
<dbReference type="InterPro" id="IPR039420">
    <property type="entry name" value="WalR-like"/>
</dbReference>
<dbReference type="PROSITE" id="PS51755">
    <property type="entry name" value="OMPR_PHOB"/>
    <property type="match status" value="1"/>
</dbReference>
<dbReference type="KEGG" id="scor:J3U87_04710"/>
<dbReference type="Gene3D" id="6.10.250.690">
    <property type="match status" value="1"/>
</dbReference>
<keyword evidence="5" id="KW-0804">Transcription</keyword>
<dbReference type="InterPro" id="IPR001789">
    <property type="entry name" value="Sig_transdc_resp-reg_receiver"/>
</dbReference>
<accession>A0A8A4TQB8</accession>
<evidence type="ECO:0000259" key="9">
    <source>
        <dbReference type="PROSITE" id="PS51755"/>
    </source>
</evidence>
<sequence length="226" mass="25930">MRVLIVEDDAQLSATLARGLREEGFGVECARDAEEGRAWLDMGPFDALILDWRLPGRSGLDFLADLRAQRISMPVLMLTAMSDVHHRVAGLDQGADDYLTKPFSLLELIARLRAITRRAQPETDYRLRFADLVLDPLSREVTRGERHLDLTPREFQLLELFLRHPERVLTRSIIADQVWGFCFDVSSNLIDVHIRKLRTKLEEEGEPRILHTQRGVGYQLKSERSS</sequence>
<dbReference type="CDD" id="cd00383">
    <property type="entry name" value="trans_reg_C"/>
    <property type="match status" value="1"/>
</dbReference>
<dbReference type="Proteomes" id="UP000663929">
    <property type="component" value="Chromosome"/>
</dbReference>
<evidence type="ECO:0000256" key="3">
    <source>
        <dbReference type="ARBA" id="ARBA00023015"/>
    </source>
</evidence>
<keyword evidence="2" id="KW-0902">Two-component regulatory system</keyword>
<proteinExistence type="predicted"/>
<dbReference type="GO" id="GO:0032993">
    <property type="term" value="C:protein-DNA complex"/>
    <property type="evidence" value="ECO:0007669"/>
    <property type="project" value="TreeGrafter"/>
</dbReference>